<protein>
    <submittedName>
        <fullName evidence="2">Uncharacterized protein</fullName>
    </submittedName>
</protein>
<name>A0A7H9E8T1_9LACO</name>
<feature type="region of interest" description="Disordered" evidence="1">
    <location>
        <begin position="153"/>
        <end position="197"/>
    </location>
</feature>
<dbReference type="AlphaFoldDB" id="A0A7H9E8T1"/>
<dbReference type="InterPro" id="IPR054438">
    <property type="entry name" value="Struct_cement_gp24/gp6"/>
</dbReference>
<evidence type="ECO:0000313" key="3">
    <source>
        <dbReference type="Proteomes" id="UP000510660"/>
    </source>
</evidence>
<dbReference type="Pfam" id="PF22758">
    <property type="entry name" value="Phage_cement"/>
    <property type="match status" value="1"/>
</dbReference>
<sequence length="197" mass="20257">MAIPDGELYNTGELAPGQLATIERATINTEQAGAPIGFGQGVAIKDGLVVPATGGNIFGVALRRTYLNADHLTQENIDADKWQTGELLGVVREGTIQVPINEDVNENENAAIDKDGNFKPAGASDTVVGVFLGSGNKGGTARMQTRIQLSNTSVTGSGLQNANAPQVDQPSTPTVDPKPASLSTGSTTGTDNKNGGK</sequence>
<evidence type="ECO:0000256" key="1">
    <source>
        <dbReference type="SAM" id="MobiDB-lite"/>
    </source>
</evidence>
<reference evidence="2 3" key="1">
    <citation type="submission" date="2020-01" db="EMBL/GenBank/DDBJ databases">
        <title>Complete and circular genome sequences of six lactobacillus isolates from horses.</title>
        <authorList>
            <person name="Hassan H.M."/>
        </authorList>
    </citation>
    <scope>NUCLEOTIDE SEQUENCE [LARGE SCALE GENOMIC DNA]</scope>
    <source>
        <strain evidence="2 3">1D</strain>
    </source>
</reference>
<proteinExistence type="predicted"/>
<accession>A0A7H9E8T1</accession>
<evidence type="ECO:0000313" key="2">
    <source>
        <dbReference type="EMBL" id="QLL73777.1"/>
    </source>
</evidence>
<dbReference type="Proteomes" id="UP000510660">
    <property type="component" value="Chromosome"/>
</dbReference>
<feature type="compositionally biased region" description="Polar residues" evidence="1">
    <location>
        <begin position="153"/>
        <end position="174"/>
    </location>
</feature>
<dbReference type="RefSeq" id="WP_180862027.1">
    <property type="nucleotide sequence ID" value="NZ_CP047415.1"/>
</dbReference>
<gene>
    <name evidence="2" type="ORF">GTO85_05035</name>
</gene>
<feature type="compositionally biased region" description="Polar residues" evidence="1">
    <location>
        <begin position="181"/>
        <end position="197"/>
    </location>
</feature>
<dbReference type="EMBL" id="CP047415">
    <property type="protein sequence ID" value="QLL73777.1"/>
    <property type="molecule type" value="Genomic_DNA"/>
</dbReference>
<organism evidence="2 3">
    <name type="scientific">Lactobacillus crispatus</name>
    <dbReference type="NCBI Taxonomy" id="47770"/>
    <lineage>
        <taxon>Bacteria</taxon>
        <taxon>Bacillati</taxon>
        <taxon>Bacillota</taxon>
        <taxon>Bacilli</taxon>
        <taxon>Lactobacillales</taxon>
        <taxon>Lactobacillaceae</taxon>
        <taxon>Lactobacillus</taxon>
    </lineage>
</organism>